<proteinExistence type="evidence at transcript level"/>
<accession>A0A1E1XHR4</accession>
<evidence type="ECO:0000256" key="1">
    <source>
        <dbReference type="SAM" id="MobiDB-lite"/>
    </source>
</evidence>
<feature type="region of interest" description="Disordered" evidence="1">
    <location>
        <begin position="209"/>
        <end position="247"/>
    </location>
</feature>
<sequence length="247" mass="27492">VKSLPSWINRIAMDCGANLPSGKTAYQRFEVDPSSTVMFVQAHGKKALAITEQLLANPHYFLQTVLVNASYSVKRLYDVESFNSHLAQRTSRHLLVVADGLKFSLYNNDHSMSISRVIDTDRLYGLTTWMLNAGHYELSLLDDQDAELGNGFAMHCLIPYEAGYLIGHYTGAPFGKAMEAFMRTCASVSQPTRDFQPVNNTPKLSTLAPKIAKKASMAPEASETADVYEDTDDNTQQVHEHEEVLEL</sequence>
<evidence type="ECO:0000313" key="2">
    <source>
        <dbReference type="EMBL" id="JAT98541.1"/>
    </source>
</evidence>
<protein>
    <submittedName>
        <fullName evidence="2">Putative pb-reticulocyte binding protein</fullName>
    </submittedName>
</protein>
<organism evidence="2">
    <name type="scientific">Amblyomma aureolatum</name>
    <dbReference type="NCBI Taxonomy" id="187763"/>
    <lineage>
        <taxon>Eukaryota</taxon>
        <taxon>Metazoa</taxon>
        <taxon>Ecdysozoa</taxon>
        <taxon>Arthropoda</taxon>
        <taxon>Chelicerata</taxon>
        <taxon>Arachnida</taxon>
        <taxon>Acari</taxon>
        <taxon>Parasitiformes</taxon>
        <taxon>Ixodida</taxon>
        <taxon>Ixodoidea</taxon>
        <taxon>Ixodidae</taxon>
        <taxon>Amblyomminae</taxon>
        <taxon>Amblyomma</taxon>
    </lineage>
</organism>
<name>A0A1E1XHR4_9ACAR</name>
<dbReference type="AlphaFoldDB" id="A0A1E1XHR4"/>
<feature type="non-terminal residue" evidence="2">
    <location>
        <position position="1"/>
    </location>
</feature>
<reference evidence="2" key="1">
    <citation type="journal article" date="2017" name="Front. Cell. Infect. Microbiol.">
        <title>The Distinct Transcriptional Response of the Midgut of Amblyomma sculptum and Amblyomma aureolatum Ticks to Rickettsia rickettsii Correlates to Their Differences in Susceptibility to Infection.</title>
        <authorList>
            <person name="Martins L.A."/>
            <person name="Galletti M.F.B.M."/>
            <person name="Ribeiro J.M."/>
            <person name="Fujita A."/>
            <person name="Costa F.B."/>
            <person name="Labruna M.B."/>
            <person name="Daffre S."/>
            <person name="Fogaca A.C."/>
        </authorList>
    </citation>
    <scope>NUCLEOTIDE SEQUENCE</scope>
</reference>
<feature type="compositionally biased region" description="Basic and acidic residues" evidence="1">
    <location>
        <begin position="238"/>
        <end position="247"/>
    </location>
</feature>
<dbReference type="EMBL" id="GFAC01000647">
    <property type="protein sequence ID" value="JAT98541.1"/>
    <property type="molecule type" value="mRNA"/>
</dbReference>